<proteinExistence type="predicted"/>
<reference evidence="1 2" key="1">
    <citation type="submission" date="2021-06" db="EMBL/GenBank/DDBJ databases">
        <authorList>
            <person name="Kallberg Y."/>
            <person name="Tangrot J."/>
            <person name="Rosling A."/>
        </authorList>
    </citation>
    <scope>NUCLEOTIDE SEQUENCE [LARGE SCALE GENOMIC DNA]</scope>
    <source>
        <strain evidence="1 2">120-4 pot B 10/14</strain>
    </source>
</reference>
<accession>A0ABN7XQD6</accession>
<sequence>GTTIRFLLAPGEWENDSFEQYRITDPIWEQLMHIKEEPMLPS</sequence>
<evidence type="ECO:0000313" key="2">
    <source>
        <dbReference type="Proteomes" id="UP000789901"/>
    </source>
</evidence>
<gene>
    <name evidence="1" type="ORF">GMARGA_LOCUS46375</name>
</gene>
<organism evidence="1 2">
    <name type="scientific">Gigaspora margarita</name>
    <dbReference type="NCBI Taxonomy" id="4874"/>
    <lineage>
        <taxon>Eukaryota</taxon>
        <taxon>Fungi</taxon>
        <taxon>Fungi incertae sedis</taxon>
        <taxon>Mucoromycota</taxon>
        <taxon>Glomeromycotina</taxon>
        <taxon>Glomeromycetes</taxon>
        <taxon>Diversisporales</taxon>
        <taxon>Gigasporaceae</taxon>
        <taxon>Gigaspora</taxon>
    </lineage>
</organism>
<comment type="caution">
    <text evidence="1">The sequence shown here is derived from an EMBL/GenBank/DDBJ whole genome shotgun (WGS) entry which is preliminary data.</text>
</comment>
<feature type="non-terminal residue" evidence="1">
    <location>
        <position position="1"/>
    </location>
</feature>
<feature type="non-terminal residue" evidence="1">
    <location>
        <position position="42"/>
    </location>
</feature>
<name>A0ABN7XQD6_GIGMA</name>
<dbReference type="EMBL" id="CAJVQB010172263">
    <property type="protein sequence ID" value="CAG8857556.1"/>
    <property type="molecule type" value="Genomic_DNA"/>
</dbReference>
<dbReference type="Proteomes" id="UP000789901">
    <property type="component" value="Unassembled WGS sequence"/>
</dbReference>
<evidence type="ECO:0000313" key="1">
    <source>
        <dbReference type="EMBL" id="CAG8857556.1"/>
    </source>
</evidence>
<keyword evidence="2" id="KW-1185">Reference proteome</keyword>
<protein>
    <submittedName>
        <fullName evidence="1">19532_t:CDS:1</fullName>
    </submittedName>
</protein>